<dbReference type="PROSITE" id="PS01124">
    <property type="entry name" value="HTH_ARAC_FAMILY_2"/>
    <property type="match status" value="1"/>
</dbReference>
<keyword evidence="2" id="KW-0238">DNA-binding</keyword>
<proteinExistence type="predicted"/>
<dbReference type="AlphaFoldDB" id="A0A160TQV3"/>
<sequence length="285" mass="31110">MADIQLDYAVPAADLTEYITLFYHFRADVPLFEDTERADHAQFRFRLSPGGSDYRFPDGTLQEATDIHIIGPTSGAMRVRCEGPVLVLGMGVTASGWAALVGNDASSMLNRVIDATGLFGGPRLRAAANALRDAPDIPARVAIAEELIRELVRGCDRSATAFVRHVDTWLAASPSPEMEDLVAATKLSRRQVERKCKALYGAPPKLLARKYRALRAAVALVSESQSVDDLIARGFYDQSHLIREVKQFTGYTPRQIKAEPSLLSQLTISQRVALGGQVSPLISDT</sequence>
<accession>A0A160TQV3</accession>
<reference evidence="5" key="1">
    <citation type="submission" date="2015-10" db="EMBL/GenBank/DDBJ databases">
        <authorList>
            <person name="Gilbert D.G."/>
        </authorList>
    </citation>
    <scope>NUCLEOTIDE SEQUENCE</scope>
</reference>
<dbReference type="EMBL" id="CZQE01000364">
    <property type="protein sequence ID" value="CUS46434.1"/>
    <property type="molecule type" value="Genomic_DNA"/>
</dbReference>
<feature type="domain" description="HTH araC/xylS-type" evidence="4">
    <location>
        <begin position="160"/>
        <end position="259"/>
    </location>
</feature>
<dbReference type="PROSITE" id="PS00041">
    <property type="entry name" value="HTH_ARAC_FAMILY_1"/>
    <property type="match status" value="1"/>
</dbReference>
<keyword evidence="1" id="KW-0805">Transcription regulation</keyword>
<dbReference type="GO" id="GO:0003700">
    <property type="term" value="F:DNA-binding transcription factor activity"/>
    <property type="evidence" value="ECO:0007669"/>
    <property type="project" value="InterPro"/>
</dbReference>
<dbReference type="Gene3D" id="1.10.10.60">
    <property type="entry name" value="Homeodomain-like"/>
    <property type="match status" value="1"/>
</dbReference>
<dbReference type="InterPro" id="IPR018062">
    <property type="entry name" value="HTH_AraC-typ_CS"/>
</dbReference>
<protein>
    <submittedName>
        <fullName evidence="5">Transcriptional regulator, AraC family</fullName>
    </submittedName>
</protein>
<evidence type="ECO:0000259" key="4">
    <source>
        <dbReference type="PROSITE" id="PS01124"/>
    </source>
</evidence>
<evidence type="ECO:0000256" key="1">
    <source>
        <dbReference type="ARBA" id="ARBA00023015"/>
    </source>
</evidence>
<dbReference type="SMART" id="SM00342">
    <property type="entry name" value="HTH_ARAC"/>
    <property type="match status" value="1"/>
</dbReference>
<keyword evidence="3" id="KW-0804">Transcription</keyword>
<gene>
    <name evidence="5" type="ORF">MGWOODY_Smn3828</name>
</gene>
<dbReference type="InterPro" id="IPR050204">
    <property type="entry name" value="AraC_XylS_family_regulators"/>
</dbReference>
<evidence type="ECO:0000256" key="3">
    <source>
        <dbReference type="ARBA" id="ARBA00023163"/>
    </source>
</evidence>
<dbReference type="Pfam" id="PF12833">
    <property type="entry name" value="HTH_18"/>
    <property type="match status" value="1"/>
</dbReference>
<organism evidence="5">
    <name type="scientific">hydrothermal vent metagenome</name>
    <dbReference type="NCBI Taxonomy" id="652676"/>
    <lineage>
        <taxon>unclassified sequences</taxon>
        <taxon>metagenomes</taxon>
        <taxon>ecological metagenomes</taxon>
    </lineage>
</organism>
<name>A0A160TQV3_9ZZZZ</name>
<dbReference type="InterPro" id="IPR018060">
    <property type="entry name" value="HTH_AraC"/>
</dbReference>
<evidence type="ECO:0000256" key="2">
    <source>
        <dbReference type="ARBA" id="ARBA00023125"/>
    </source>
</evidence>
<dbReference type="GO" id="GO:0043565">
    <property type="term" value="F:sequence-specific DNA binding"/>
    <property type="evidence" value="ECO:0007669"/>
    <property type="project" value="InterPro"/>
</dbReference>
<dbReference type="PANTHER" id="PTHR46796">
    <property type="entry name" value="HTH-TYPE TRANSCRIPTIONAL ACTIVATOR RHAS-RELATED"/>
    <property type="match status" value="1"/>
</dbReference>
<evidence type="ECO:0000313" key="5">
    <source>
        <dbReference type="EMBL" id="CUS46434.1"/>
    </source>
</evidence>